<accession>A0A5B7D8P0</accession>
<keyword evidence="3" id="KW-1185">Reference proteome</keyword>
<evidence type="ECO:0000313" key="3">
    <source>
        <dbReference type="Proteomes" id="UP000324222"/>
    </source>
</evidence>
<gene>
    <name evidence="2" type="ORF">E2C01_010448</name>
</gene>
<organism evidence="2 3">
    <name type="scientific">Portunus trituberculatus</name>
    <name type="common">Swimming crab</name>
    <name type="synonym">Neptunus trituberculatus</name>
    <dbReference type="NCBI Taxonomy" id="210409"/>
    <lineage>
        <taxon>Eukaryota</taxon>
        <taxon>Metazoa</taxon>
        <taxon>Ecdysozoa</taxon>
        <taxon>Arthropoda</taxon>
        <taxon>Crustacea</taxon>
        <taxon>Multicrustacea</taxon>
        <taxon>Malacostraca</taxon>
        <taxon>Eumalacostraca</taxon>
        <taxon>Eucarida</taxon>
        <taxon>Decapoda</taxon>
        <taxon>Pleocyemata</taxon>
        <taxon>Brachyura</taxon>
        <taxon>Eubrachyura</taxon>
        <taxon>Portunoidea</taxon>
        <taxon>Portunidae</taxon>
        <taxon>Portuninae</taxon>
        <taxon>Portunus</taxon>
    </lineage>
</organism>
<proteinExistence type="predicted"/>
<sequence>MKINKNKDADHQNKVPIELAGDWPHIPLSTNQPAALTPTQNKNKWRHENYGGGRYSLFYDKFSQVQ</sequence>
<protein>
    <submittedName>
        <fullName evidence="2">Uncharacterized protein</fullName>
    </submittedName>
</protein>
<evidence type="ECO:0000313" key="2">
    <source>
        <dbReference type="EMBL" id="MPC17585.1"/>
    </source>
</evidence>
<feature type="region of interest" description="Disordered" evidence="1">
    <location>
        <begin position="24"/>
        <end position="45"/>
    </location>
</feature>
<name>A0A5B7D8P0_PORTR</name>
<dbReference type="EMBL" id="VSRR010000603">
    <property type="protein sequence ID" value="MPC17585.1"/>
    <property type="molecule type" value="Genomic_DNA"/>
</dbReference>
<feature type="compositionally biased region" description="Polar residues" evidence="1">
    <location>
        <begin position="28"/>
        <end position="42"/>
    </location>
</feature>
<dbReference type="Proteomes" id="UP000324222">
    <property type="component" value="Unassembled WGS sequence"/>
</dbReference>
<evidence type="ECO:0000256" key="1">
    <source>
        <dbReference type="SAM" id="MobiDB-lite"/>
    </source>
</evidence>
<comment type="caution">
    <text evidence="2">The sequence shown here is derived from an EMBL/GenBank/DDBJ whole genome shotgun (WGS) entry which is preliminary data.</text>
</comment>
<dbReference type="AlphaFoldDB" id="A0A5B7D8P0"/>
<reference evidence="2 3" key="1">
    <citation type="submission" date="2019-05" db="EMBL/GenBank/DDBJ databases">
        <title>Another draft genome of Portunus trituberculatus and its Hox gene families provides insights of decapod evolution.</title>
        <authorList>
            <person name="Jeong J.-H."/>
            <person name="Song I."/>
            <person name="Kim S."/>
            <person name="Choi T."/>
            <person name="Kim D."/>
            <person name="Ryu S."/>
            <person name="Kim W."/>
        </authorList>
    </citation>
    <scope>NUCLEOTIDE SEQUENCE [LARGE SCALE GENOMIC DNA]</scope>
    <source>
        <tissue evidence="2">Muscle</tissue>
    </source>
</reference>